<dbReference type="EMBL" id="LAZR01000072">
    <property type="protein sequence ID" value="KKN95135.1"/>
    <property type="molecule type" value="Genomic_DNA"/>
</dbReference>
<dbReference type="PANTHER" id="PTHR14097">
    <property type="entry name" value="OXIDOREDUCTASE HTATIP2"/>
    <property type="match status" value="1"/>
</dbReference>
<dbReference type="SUPFAM" id="SSF51735">
    <property type="entry name" value="NAD(P)-binding Rossmann-fold domains"/>
    <property type="match status" value="1"/>
</dbReference>
<evidence type="ECO:0000313" key="1">
    <source>
        <dbReference type="EMBL" id="KKN95135.1"/>
    </source>
</evidence>
<comment type="caution">
    <text evidence="1">The sequence shown here is derived from an EMBL/GenBank/DDBJ whole genome shotgun (WGS) entry which is preliminary data.</text>
</comment>
<dbReference type="InterPro" id="IPR036291">
    <property type="entry name" value="NAD(P)-bd_dom_sf"/>
</dbReference>
<dbReference type="AlphaFoldDB" id="A0A0F9UPR5"/>
<evidence type="ECO:0008006" key="2">
    <source>
        <dbReference type="Google" id="ProtNLM"/>
    </source>
</evidence>
<dbReference type="Gene3D" id="3.40.50.720">
    <property type="entry name" value="NAD(P)-binding Rossmann-like Domain"/>
    <property type="match status" value="1"/>
</dbReference>
<reference evidence="1" key="1">
    <citation type="journal article" date="2015" name="Nature">
        <title>Complex archaea that bridge the gap between prokaryotes and eukaryotes.</title>
        <authorList>
            <person name="Spang A."/>
            <person name="Saw J.H."/>
            <person name="Jorgensen S.L."/>
            <person name="Zaremba-Niedzwiedzka K."/>
            <person name="Martijn J."/>
            <person name="Lind A.E."/>
            <person name="van Eijk R."/>
            <person name="Schleper C."/>
            <person name="Guy L."/>
            <person name="Ettema T.J."/>
        </authorList>
    </citation>
    <scope>NUCLEOTIDE SEQUENCE</scope>
</reference>
<protein>
    <recommendedName>
        <fullName evidence="2">NAD(P)-binding domain-containing protein</fullName>
    </recommendedName>
</protein>
<gene>
    <name evidence="1" type="ORF">LCGC14_0179480</name>
</gene>
<sequence length="223" mass="24044">MDETKGKTLLVLGGSGLVGMDVLRQALANPAIARVVAPTRRPLPVSVTHYAHLLNPQVDFSALPEEADWWQADAALCALGTTLKQAGSKDAFRKVDREYVCGAARLCLHAGTRTFVLNSSLGASARSGSFYLRVKGEVEQDLAAMDFRSLTLVRPSLLDGGPRPENRPGEVFGLLLSRSFKPVIPKRFRAVKTSDVAAAMLQAALMAPVGKQVIESNAILRRH</sequence>
<organism evidence="1">
    <name type="scientific">marine sediment metagenome</name>
    <dbReference type="NCBI Taxonomy" id="412755"/>
    <lineage>
        <taxon>unclassified sequences</taxon>
        <taxon>metagenomes</taxon>
        <taxon>ecological metagenomes</taxon>
    </lineage>
</organism>
<dbReference type="PANTHER" id="PTHR14097:SF7">
    <property type="entry name" value="OXIDOREDUCTASE HTATIP2"/>
    <property type="match status" value="1"/>
</dbReference>
<proteinExistence type="predicted"/>
<accession>A0A0F9UPR5</accession>
<name>A0A0F9UPR5_9ZZZZ</name>